<evidence type="ECO:0000313" key="3">
    <source>
        <dbReference type="Proteomes" id="UP000279284"/>
    </source>
</evidence>
<accession>A0A1X3CX02</accession>
<dbReference type="EMBL" id="LR134313">
    <property type="protein sequence ID" value="VEF02338.1"/>
    <property type="molecule type" value="Genomic_DNA"/>
</dbReference>
<dbReference type="STRING" id="493.BWD07_08830"/>
<dbReference type="OrthoDB" id="66828at2"/>
<organism evidence="2 3">
    <name type="scientific">Neisseria canis</name>
    <dbReference type="NCBI Taxonomy" id="493"/>
    <lineage>
        <taxon>Bacteria</taxon>
        <taxon>Pseudomonadati</taxon>
        <taxon>Pseudomonadota</taxon>
        <taxon>Betaproteobacteria</taxon>
        <taxon>Neisseriales</taxon>
        <taxon>Neisseriaceae</taxon>
        <taxon>Neisseria</taxon>
    </lineage>
</organism>
<dbReference type="AlphaFoldDB" id="A0A1X3CX02"/>
<evidence type="ECO:0000313" key="2">
    <source>
        <dbReference type="EMBL" id="VEF02338.1"/>
    </source>
</evidence>
<keyword evidence="1" id="KW-0732">Signal</keyword>
<protein>
    <submittedName>
        <fullName evidence="2">Uncharacterized protein</fullName>
    </submittedName>
</protein>
<reference evidence="2 3" key="1">
    <citation type="submission" date="2018-12" db="EMBL/GenBank/DDBJ databases">
        <authorList>
            <consortium name="Pathogen Informatics"/>
        </authorList>
    </citation>
    <scope>NUCLEOTIDE SEQUENCE [LARGE SCALE GENOMIC DNA]</scope>
    <source>
        <strain evidence="2 3">NCTC10296</strain>
    </source>
</reference>
<name>A0A1X3CX02_9NEIS</name>
<feature type="chain" id="PRO_5030037507" evidence="1">
    <location>
        <begin position="20"/>
        <end position="150"/>
    </location>
</feature>
<proteinExistence type="predicted"/>
<keyword evidence="3" id="KW-1185">Reference proteome</keyword>
<dbReference type="RefSeq" id="WP_085417066.1">
    <property type="nucleotide sequence ID" value="NZ_CAUJPY010000009.1"/>
</dbReference>
<sequence>MIKKISALFCCLLPLSAVAQEFAVGQVWQYRHRPNEENSRIYIVKVGADNRGEKQKKIFHIYIDNLALKNPHTANGIQTTLPHAPVSEGALKSSVTKLEEEEKAELPDISEGYELWKQDWEVDDAGVFTIPIKDLIKSVEKALNEPLVEL</sequence>
<dbReference type="KEGG" id="nci:NCTC10296_01742"/>
<gene>
    <name evidence="2" type="ORF">NCTC10296_01742</name>
</gene>
<evidence type="ECO:0000256" key="1">
    <source>
        <dbReference type="SAM" id="SignalP"/>
    </source>
</evidence>
<dbReference type="Proteomes" id="UP000279284">
    <property type="component" value="Chromosome"/>
</dbReference>
<feature type="signal peptide" evidence="1">
    <location>
        <begin position="1"/>
        <end position="19"/>
    </location>
</feature>